<comment type="subcellular location">
    <subcellularLocation>
        <location evidence="1">Cell inner membrane</location>
    </subcellularLocation>
</comment>
<evidence type="ECO:0000256" key="5">
    <source>
        <dbReference type="ARBA" id="ARBA00023136"/>
    </source>
</evidence>
<keyword evidence="5" id="KW-0472">Membrane</keyword>
<evidence type="ECO:0000256" key="6">
    <source>
        <dbReference type="ARBA" id="ARBA00023315"/>
    </source>
</evidence>
<dbReference type="GO" id="GO:0016746">
    <property type="term" value="F:acyltransferase activity"/>
    <property type="evidence" value="ECO:0007669"/>
    <property type="project" value="UniProtKB-KW"/>
</dbReference>
<evidence type="ECO:0000256" key="3">
    <source>
        <dbReference type="ARBA" id="ARBA00022519"/>
    </source>
</evidence>
<proteinExistence type="predicted"/>
<dbReference type="GO" id="GO:0005886">
    <property type="term" value="C:plasma membrane"/>
    <property type="evidence" value="ECO:0007669"/>
    <property type="project" value="UniProtKB-SubCell"/>
</dbReference>
<dbReference type="InterPro" id="IPR004960">
    <property type="entry name" value="LipA_acyltrans"/>
</dbReference>
<keyword evidence="4 7" id="KW-0808">Transferase</keyword>
<reference evidence="8" key="1">
    <citation type="submission" date="2016-10" db="EMBL/GenBank/DDBJ databases">
        <authorList>
            <person name="Varghese N."/>
            <person name="Submissions S."/>
        </authorList>
    </citation>
    <scope>NUCLEOTIDE SEQUENCE [LARGE SCALE GENOMIC DNA]</scope>
    <source>
        <strain evidence="8">MO64</strain>
    </source>
</reference>
<dbReference type="Proteomes" id="UP000198725">
    <property type="component" value="Unassembled WGS sequence"/>
</dbReference>
<evidence type="ECO:0000256" key="2">
    <source>
        <dbReference type="ARBA" id="ARBA00022475"/>
    </source>
</evidence>
<dbReference type="PANTHER" id="PTHR30606:SF10">
    <property type="entry name" value="PHOSPHATIDYLINOSITOL MANNOSIDE ACYLTRANSFERASE"/>
    <property type="match status" value="1"/>
</dbReference>
<dbReference type="EMBL" id="FOSR01000022">
    <property type="protein sequence ID" value="SFL25473.1"/>
    <property type="molecule type" value="Genomic_DNA"/>
</dbReference>
<dbReference type="AlphaFoldDB" id="A0A1I4G7A8"/>
<keyword evidence="3" id="KW-0997">Cell inner membrane</keyword>
<evidence type="ECO:0000256" key="1">
    <source>
        <dbReference type="ARBA" id="ARBA00004533"/>
    </source>
</evidence>
<dbReference type="CDD" id="cd07984">
    <property type="entry name" value="LPLAT_LABLAT-like"/>
    <property type="match status" value="1"/>
</dbReference>
<feature type="non-terminal residue" evidence="7">
    <location>
        <position position="1"/>
    </location>
</feature>
<keyword evidence="8" id="KW-1185">Reference proteome</keyword>
<accession>A0A1I4G7A8</accession>
<keyword evidence="2" id="KW-1003">Cell membrane</keyword>
<name>A0A1I4G7A8_9GAMM</name>
<evidence type="ECO:0000313" key="7">
    <source>
        <dbReference type="EMBL" id="SFL25473.1"/>
    </source>
</evidence>
<gene>
    <name evidence="7" type="ORF">SAMN05192579_1221</name>
</gene>
<organism evidence="7 8">
    <name type="scientific">Rhodanobacter glycinis</name>
    <dbReference type="NCBI Taxonomy" id="582702"/>
    <lineage>
        <taxon>Bacteria</taxon>
        <taxon>Pseudomonadati</taxon>
        <taxon>Pseudomonadota</taxon>
        <taxon>Gammaproteobacteria</taxon>
        <taxon>Lysobacterales</taxon>
        <taxon>Rhodanobacteraceae</taxon>
        <taxon>Rhodanobacter</taxon>
    </lineage>
</organism>
<dbReference type="Pfam" id="PF03279">
    <property type="entry name" value="Lip_A_acyltrans"/>
    <property type="match status" value="1"/>
</dbReference>
<protein>
    <submittedName>
        <fullName evidence="7">KDO2-lipid IV(A) lauroyltransferase</fullName>
    </submittedName>
</protein>
<evidence type="ECO:0000256" key="4">
    <source>
        <dbReference type="ARBA" id="ARBA00022679"/>
    </source>
</evidence>
<keyword evidence="6" id="KW-0012">Acyltransferase</keyword>
<evidence type="ECO:0000313" key="8">
    <source>
        <dbReference type="Proteomes" id="UP000198725"/>
    </source>
</evidence>
<dbReference type="GO" id="GO:0009247">
    <property type="term" value="P:glycolipid biosynthetic process"/>
    <property type="evidence" value="ECO:0007669"/>
    <property type="project" value="UniProtKB-ARBA"/>
</dbReference>
<dbReference type="PANTHER" id="PTHR30606">
    <property type="entry name" value="LIPID A BIOSYNTHESIS LAUROYL ACYLTRANSFERASE"/>
    <property type="match status" value="1"/>
</dbReference>
<sequence length="380" mass="41616">SGVYTPNRWPATLLAPMAGFIPDSSVRRQESSAFALKRLQSLDPSLTGPSAVESRWDNEQNQTFLQAISIAMACSRYTARRMRFDIHLLYLLLRLLGRLPLRTLHGVGSFFGRLALWRHGTMAHTAAVNLAIARPELDRAARGRLRREALAEVGKSGAEIVKIWGGGAERALSLVREVRGGELFDAALAAGKGVIIAAPHLGCWELLNYWLCRRTPMAILYRPPHLAALEPLLRKVRGALAPEQVRAEGAGVRTLYKRLAAGGTVGILPDQKPRAGEGQLAPFFGRDALTMVLLPRLAARTGAAVLFAFAERLPRGVGYRIHFLPAPEGLADTDTATACGALNRGVEACVERAFTQYQWHYRRYTANNLPNPYREGAGLV</sequence>